<proteinExistence type="predicted"/>
<dbReference type="EMBL" id="FQWY01000002">
    <property type="protein sequence ID" value="SHG38169.1"/>
    <property type="molecule type" value="Genomic_DNA"/>
</dbReference>
<name>A0A1M5JCZ5_9FIRM</name>
<keyword evidence="2" id="KW-1185">Reference proteome</keyword>
<accession>A0A1M5JCZ5</accession>
<sequence length="220" mass="25535">MAGCFFLLAPYAHNYYVKSKLDPGIELDKALKRMAGIKSFRYSLYSGFTVNGRGEVISRIEGEKNGENTHIKGEMVNTPVDIYYIDQTIYNYDCFADKWLVIESDQTNFEDLMISELHPLSNFRFHDISNITKNGFEKVDGRECLVVMCRPAVENKLLETLWHDFTYTIWIDYKQNVIRKAVLQAENKQANNTKLKIEVKFKDLDKEIKITPPDITAKKK</sequence>
<reference evidence="2" key="1">
    <citation type="submission" date="2016-11" db="EMBL/GenBank/DDBJ databases">
        <authorList>
            <person name="Varghese N."/>
            <person name="Submissions S."/>
        </authorList>
    </citation>
    <scope>NUCLEOTIDE SEQUENCE [LARGE SCALE GENOMIC DNA]</scope>
    <source>
        <strain evidence="2">DSM 11003</strain>
    </source>
</reference>
<organism evidence="1 2">
    <name type="scientific">Thermosyntropha lipolytica DSM 11003</name>
    <dbReference type="NCBI Taxonomy" id="1123382"/>
    <lineage>
        <taxon>Bacteria</taxon>
        <taxon>Bacillati</taxon>
        <taxon>Bacillota</taxon>
        <taxon>Clostridia</taxon>
        <taxon>Eubacteriales</taxon>
        <taxon>Syntrophomonadaceae</taxon>
        <taxon>Thermosyntropha</taxon>
    </lineage>
</organism>
<evidence type="ECO:0000313" key="1">
    <source>
        <dbReference type="EMBL" id="SHG38169.1"/>
    </source>
</evidence>
<dbReference type="RefSeq" id="WP_073088802.1">
    <property type="nucleotide sequence ID" value="NZ_FQWY01000002.1"/>
</dbReference>
<dbReference type="AlphaFoldDB" id="A0A1M5JCZ5"/>
<dbReference type="OrthoDB" id="1721427at2"/>
<dbReference type="Gene3D" id="2.50.20.20">
    <property type="match status" value="1"/>
</dbReference>
<protein>
    <submittedName>
        <fullName evidence="1">Sigma E regulatory protein, MucB/RseB</fullName>
    </submittedName>
</protein>
<gene>
    <name evidence="1" type="ORF">SAMN02745221_00059</name>
</gene>
<dbReference type="Proteomes" id="UP000242329">
    <property type="component" value="Unassembled WGS sequence"/>
</dbReference>
<evidence type="ECO:0000313" key="2">
    <source>
        <dbReference type="Proteomes" id="UP000242329"/>
    </source>
</evidence>
<dbReference type="STRING" id="1123382.SAMN02745221_00059"/>